<gene>
    <name evidence="2" type="ORF">pipiens_000058</name>
</gene>
<comment type="caution">
    <text evidence="2">The sequence shown here is derived from an EMBL/GenBank/DDBJ whole genome shotgun (WGS) entry which is preliminary data.</text>
</comment>
<proteinExistence type="predicted"/>
<protein>
    <submittedName>
        <fullName evidence="2">Uncharacterized protein</fullName>
    </submittedName>
</protein>
<evidence type="ECO:0000313" key="3">
    <source>
        <dbReference type="Proteomes" id="UP001562425"/>
    </source>
</evidence>
<dbReference type="AlphaFoldDB" id="A0ABD1CQT9"/>
<accession>A0ABD1CQT9</accession>
<sequence>CPVRRLQVQQEAPVPVLGLPRVRHVRLQHHPRVHVRLRRDQVLDARGLLLGAAVLPRDARAGDADPREPAQKHQRHLGAPVHGRP</sequence>
<dbReference type="Proteomes" id="UP001562425">
    <property type="component" value="Unassembled WGS sequence"/>
</dbReference>
<feature type="compositionally biased region" description="Basic and acidic residues" evidence="1">
    <location>
        <begin position="57"/>
        <end position="71"/>
    </location>
</feature>
<feature type="region of interest" description="Disordered" evidence="1">
    <location>
        <begin position="56"/>
        <end position="85"/>
    </location>
</feature>
<feature type="non-terminal residue" evidence="2">
    <location>
        <position position="85"/>
    </location>
</feature>
<dbReference type="EMBL" id="JBEHCU010010313">
    <property type="protein sequence ID" value="KAL1378422.1"/>
    <property type="molecule type" value="Genomic_DNA"/>
</dbReference>
<organism evidence="2 3">
    <name type="scientific">Culex pipiens pipiens</name>
    <name type="common">Northern house mosquito</name>
    <dbReference type="NCBI Taxonomy" id="38569"/>
    <lineage>
        <taxon>Eukaryota</taxon>
        <taxon>Metazoa</taxon>
        <taxon>Ecdysozoa</taxon>
        <taxon>Arthropoda</taxon>
        <taxon>Hexapoda</taxon>
        <taxon>Insecta</taxon>
        <taxon>Pterygota</taxon>
        <taxon>Neoptera</taxon>
        <taxon>Endopterygota</taxon>
        <taxon>Diptera</taxon>
        <taxon>Nematocera</taxon>
        <taxon>Culicoidea</taxon>
        <taxon>Culicidae</taxon>
        <taxon>Culicinae</taxon>
        <taxon>Culicini</taxon>
        <taxon>Culex</taxon>
        <taxon>Culex</taxon>
    </lineage>
</organism>
<name>A0ABD1CQT9_CULPP</name>
<evidence type="ECO:0000313" key="2">
    <source>
        <dbReference type="EMBL" id="KAL1378422.1"/>
    </source>
</evidence>
<keyword evidence="3" id="KW-1185">Reference proteome</keyword>
<reference evidence="2 3" key="1">
    <citation type="submission" date="2024-05" db="EMBL/GenBank/DDBJ databases">
        <title>Culex pipiens pipiens assembly and annotation.</title>
        <authorList>
            <person name="Alout H."/>
            <person name="Durand T."/>
        </authorList>
    </citation>
    <scope>NUCLEOTIDE SEQUENCE [LARGE SCALE GENOMIC DNA]</scope>
    <source>
        <strain evidence="2">HA-2024</strain>
        <tissue evidence="2">Whole body</tissue>
    </source>
</reference>
<evidence type="ECO:0000256" key="1">
    <source>
        <dbReference type="SAM" id="MobiDB-lite"/>
    </source>
</evidence>
<feature type="non-terminal residue" evidence="2">
    <location>
        <position position="1"/>
    </location>
</feature>